<dbReference type="Proteomes" id="UP000708805">
    <property type="component" value="Unassembled WGS sequence"/>
</dbReference>
<protein>
    <submittedName>
        <fullName evidence="1">Uncharacterized protein</fullName>
    </submittedName>
</protein>
<evidence type="ECO:0000313" key="2">
    <source>
        <dbReference type="Proteomes" id="UP000708805"/>
    </source>
</evidence>
<dbReference type="EMBL" id="JAGJWT010000001">
    <property type="protein sequence ID" value="MBS9339507.1"/>
    <property type="molecule type" value="Genomic_DNA"/>
</dbReference>
<dbReference type="AlphaFoldDB" id="A0A9X0ZSD1"/>
<dbReference type="RefSeq" id="WP_214037133.1">
    <property type="nucleotide sequence ID" value="NZ_JAGJWT010000001.1"/>
</dbReference>
<gene>
    <name evidence="1" type="ORF">J8641_01445</name>
</gene>
<evidence type="ECO:0000313" key="1">
    <source>
        <dbReference type="EMBL" id="MBS9339507.1"/>
    </source>
</evidence>
<sequence length="387" mass="42754">MIADDNPRLPFLNQVLFAVQKLPDAAVLSHYFAEYAPLPDISLLLTHPDCDGPLVVSAVSVQGGDVVFQPFPADGKPHWRLDCESGEIFYTCDLDEAVGFVEDWLDFCQSTRLIRQDLPLRVAAEDLPPPSAVLLQQLVWPEGTPPDMADWPAGDKAALAADCAAADRERIAEGFPRDKRGNAAKGNAVVLSWYGEPVGHMRRRPALVVRAAAKNTLVFAAEKLIVENQTHCWADERWRWHSGEEWPSESVRNGTAGDEERSAQASAALAEGRFDDALALYGIGWDKYLAQVLHGLPLNMGDAAHCDDWREELVGLMANLAPWRLAKAVLQGKRRPRLLLFSGQRQQRKAGVFLERGGGGLRLAVDYSGSNERLPQSRFLQEGKRFG</sequence>
<comment type="caution">
    <text evidence="1">The sequence shown here is derived from an EMBL/GenBank/DDBJ whole genome shotgun (WGS) entry which is preliminary data.</text>
</comment>
<organism evidence="1 2">
    <name type="scientific">Neisseria elongata subsp. nitroreducens</name>
    <dbReference type="NCBI Taxonomy" id="90367"/>
    <lineage>
        <taxon>Bacteria</taxon>
        <taxon>Pseudomonadati</taxon>
        <taxon>Pseudomonadota</taxon>
        <taxon>Betaproteobacteria</taxon>
        <taxon>Neisseriales</taxon>
        <taxon>Neisseriaceae</taxon>
        <taxon>Neisseria</taxon>
    </lineage>
</organism>
<proteinExistence type="predicted"/>
<name>A0A9X0ZSD1_NEIEL</name>
<accession>A0A9X0ZSD1</accession>
<reference evidence="1" key="1">
    <citation type="submission" date="2021-04" db="EMBL/GenBank/DDBJ databases">
        <title>Genomic characterization of endocarditis-associated Neisseria elongata subsp. nitroreducens.</title>
        <authorList>
            <person name="Schorner M."/>
            <person name="Passarelli-Araujo H."/>
            <person name="Scheffer M."/>
            <person name="Barazzetti F."/>
            <person name="Martins J."/>
            <person name="Machado H."/>
            <person name="Palmeiro J."/>
            <person name="Bazzo M."/>
        </authorList>
    </citation>
    <scope>NUCLEOTIDE SEQUENCE</scope>
    <source>
        <strain evidence="1">Nel_M001</strain>
    </source>
</reference>